<reference evidence="1 2" key="1">
    <citation type="submission" date="2011-06" db="EMBL/GenBank/DDBJ databases">
        <authorList>
            <person name="Muzny D."/>
            <person name="Qin X."/>
            <person name="Deng J."/>
            <person name="Jiang H."/>
            <person name="Liu Y."/>
            <person name="Qu J."/>
            <person name="Song X.-Z."/>
            <person name="Zhang L."/>
            <person name="Thornton R."/>
            <person name="Coyle M."/>
            <person name="Francisco L."/>
            <person name="Jackson L."/>
            <person name="Javaid M."/>
            <person name="Korchina V."/>
            <person name="Kovar C."/>
            <person name="Mata R."/>
            <person name="Mathew T."/>
            <person name="Ngo R."/>
            <person name="Nguyen L."/>
            <person name="Nguyen N."/>
            <person name="Okwuonu G."/>
            <person name="Ongeri F."/>
            <person name="Pham C."/>
            <person name="Simmons D."/>
            <person name="Wilczek-Boney K."/>
            <person name="Hale W."/>
            <person name="Jakkamsetti A."/>
            <person name="Pham P."/>
            <person name="Ruth R."/>
            <person name="San Lucas F."/>
            <person name="Warren J."/>
            <person name="Zhang J."/>
            <person name="Zhao Z."/>
            <person name="Zhou C."/>
            <person name="Zhu D."/>
            <person name="Lee S."/>
            <person name="Bess C."/>
            <person name="Blankenburg K."/>
            <person name="Forbes L."/>
            <person name="Fu Q."/>
            <person name="Gubbala S."/>
            <person name="Hirani K."/>
            <person name="Jayaseelan J.C."/>
            <person name="Lara F."/>
            <person name="Munidasa M."/>
            <person name="Palculict T."/>
            <person name="Patil S."/>
            <person name="Pu L.-L."/>
            <person name="Saada N."/>
            <person name="Tang L."/>
            <person name="Weissenberger G."/>
            <person name="Zhu Y."/>
            <person name="Hemphill L."/>
            <person name="Shang Y."/>
            <person name="Youmans B."/>
            <person name="Ayvaz T."/>
            <person name="Ross M."/>
            <person name="Santibanez J."/>
            <person name="Aqrawi P."/>
            <person name="Gross S."/>
            <person name="Joshi V."/>
            <person name="Fowler G."/>
            <person name="Nazareth L."/>
            <person name="Reid J."/>
            <person name="Worley K."/>
            <person name="Petrosino J."/>
            <person name="Highlander S."/>
            <person name="Gibbs R."/>
        </authorList>
    </citation>
    <scope>NUCLEOTIDE SEQUENCE [LARGE SCALE GENOMIC DNA]</scope>
    <source>
        <strain evidence="1 2">ATCC 25577</strain>
    </source>
</reference>
<accession>G4CU82</accession>
<sequence>MTYSVAGSWNQLPHIPTGEAGAVDGNGLTGRLDRTCGRGSYNAEL</sequence>
<dbReference type="AlphaFoldDB" id="G4CU82"/>
<keyword evidence="2" id="KW-1185">Reference proteome</keyword>
<dbReference type="Proteomes" id="UP000005332">
    <property type="component" value="Unassembled WGS sequence"/>
</dbReference>
<evidence type="ECO:0000313" key="2">
    <source>
        <dbReference type="Proteomes" id="UP000005332"/>
    </source>
</evidence>
<gene>
    <name evidence="1" type="ORF">HMPREF9153_0088</name>
</gene>
<evidence type="ECO:0000313" key="1">
    <source>
        <dbReference type="EMBL" id="EGY79209.1"/>
    </source>
</evidence>
<proteinExistence type="predicted"/>
<dbReference type="EMBL" id="AGBA01000002">
    <property type="protein sequence ID" value="EGY79209.1"/>
    <property type="molecule type" value="Genomic_DNA"/>
</dbReference>
<name>G4CU82_9ACTN</name>
<organism evidence="1 2">
    <name type="scientific">Cutibacterium avidum ATCC 25577</name>
    <dbReference type="NCBI Taxonomy" id="997355"/>
    <lineage>
        <taxon>Bacteria</taxon>
        <taxon>Bacillati</taxon>
        <taxon>Actinomycetota</taxon>
        <taxon>Actinomycetes</taxon>
        <taxon>Propionibacteriales</taxon>
        <taxon>Propionibacteriaceae</taxon>
        <taxon>Cutibacterium</taxon>
    </lineage>
</organism>
<dbReference type="PATRIC" id="fig|997355.3.peg.89"/>
<dbReference type="HOGENOM" id="CLU_3203876_0_0_11"/>
<comment type="caution">
    <text evidence="1">The sequence shown here is derived from an EMBL/GenBank/DDBJ whole genome shotgun (WGS) entry which is preliminary data.</text>
</comment>
<dbReference type="RefSeq" id="WP_004808651.1">
    <property type="nucleotide sequence ID" value="NZ_JH165054.1"/>
</dbReference>
<protein>
    <submittedName>
        <fullName evidence="1">Ketose-bisphosphate aldolase</fullName>
    </submittedName>
</protein>